<evidence type="ECO:0000256" key="2">
    <source>
        <dbReference type="SAM" id="SignalP"/>
    </source>
</evidence>
<accession>A0ABZ0YVW0</accession>
<proteinExistence type="predicted"/>
<gene>
    <name evidence="3" type="ORF">SR882_05985</name>
</gene>
<evidence type="ECO:0000256" key="1">
    <source>
        <dbReference type="SAM" id="MobiDB-lite"/>
    </source>
</evidence>
<dbReference type="InterPro" id="IPR025245">
    <property type="entry name" value="DUF4197"/>
</dbReference>
<dbReference type="EMBL" id="CP140153">
    <property type="protein sequence ID" value="WQH15320.1"/>
    <property type="molecule type" value="Genomic_DNA"/>
</dbReference>
<name>A0ABZ0YVW0_9GAMM</name>
<dbReference type="Pfam" id="PF13852">
    <property type="entry name" value="DUF4197"/>
    <property type="match status" value="1"/>
</dbReference>
<feature type="chain" id="PRO_5045663250" evidence="2">
    <location>
        <begin position="24"/>
        <end position="255"/>
    </location>
</feature>
<feature type="region of interest" description="Disordered" evidence="1">
    <location>
        <begin position="35"/>
        <end position="56"/>
    </location>
</feature>
<feature type="signal peptide" evidence="2">
    <location>
        <begin position="1"/>
        <end position="23"/>
    </location>
</feature>
<reference evidence="3 4" key="1">
    <citation type="submission" date="2023-11" db="EMBL/GenBank/DDBJ databases">
        <title>MicrobeMod: A computational toolkit for identifying prokaryotic methylation and restriction-modification with nanopore sequencing.</title>
        <authorList>
            <person name="Crits-Christoph A."/>
            <person name="Kang S.C."/>
            <person name="Lee H."/>
            <person name="Ostrov N."/>
        </authorList>
    </citation>
    <scope>NUCLEOTIDE SEQUENCE [LARGE SCALE GENOMIC DNA]</scope>
    <source>
        <strain evidence="3 4">ATCC 49870</strain>
    </source>
</reference>
<protein>
    <submittedName>
        <fullName evidence="3">DUF4197 domain-containing protein</fullName>
    </submittedName>
</protein>
<evidence type="ECO:0000313" key="4">
    <source>
        <dbReference type="Proteomes" id="UP001327459"/>
    </source>
</evidence>
<sequence length="255" mass="26943">MKRRQAIGLILVGGLFASRSAHADFASDLLKRLQGGSEGASGDNPSGSSSAVADLSQGEMDQGIRQALDKGVDVAVSQLGQHGGFLNDPAVRIPLPGPLQQVEGALRTLGQGGLADEFVQTMNHAAEQAVPEATEVFHGAIKRMSLADVRGILEGPNDAATEYLRRSSSEELTTRFRPIVASATNQAGVTGAYKKMIDSAGPMARMAVGDTDLDGYITDKALDGLFLKIAEQEKLIRTDPAARTTDLLKQVFGKR</sequence>
<dbReference type="RefSeq" id="WP_322520351.1">
    <property type="nucleotide sequence ID" value="NZ_CP140153.1"/>
</dbReference>
<dbReference type="Proteomes" id="UP001327459">
    <property type="component" value="Chromosome"/>
</dbReference>
<organism evidence="3 4">
    <name type="scientific">Guyparkeria halophila</name>
    <dbReference type="NCBI Taxonomy" id="47960"/>
    <lineage>
        <taxon>Bacteria</taxon>
        <taxon>Pseudomonadati</taxon>
        <taxon>Pseudomonadota</taxon>
        <taxon>Gammaproteobacteria</taxon>
        <taxon>Chromatiales</taxon>
        <taxon>Thioalkalibacteraceae</taxon>
        <taxon>Guyparkeria</taxon>
    </lineage>
</organism>
<keyword evidence="2" id="KW-0732">Signal</keyword>
<evidence type="ECO:0000313" key="3">
    <source>
        <dbReference type="EMBL" id="WQH15320.1"/>
    </source>
</evidence>
<keyword evidence="4" id="KW-1185">Reference proteome</keyword>